<organism evidence="1">
    <name type="scientific">bioreactor metagenome</name>
    <dbReference type="NCBI Taxonomy" id="1076179"/>
    <lineage>
        <taxon>unclassified sequences</taxon>
        <taxon>metagenomes</taxon>
        <taxon>ecological metagenomes</taxon>
    </lineage>
</organism>
<gene>
    <name evidence="1" type="ORF">SDC9_71246</name>
</gene>
<name>A0A644YA31_9ZZZZ</name>
<dbReference type="EMBL" id="VSSQ01004336">
    <property type="protein sequence ID" value="MPM24761.1"/>
    <property type="molecule type" value="Genomic_DNA"/>
</dbReference>
<proteinExistence type="predicted"/>
<reference evidence="1" key="1">
    <citation type="submission" date="2019-08" db="EMBL/GenBank/DDBJ databases">
        <authorList>
            <person name="Kucharzyk K."/>
            <person name="Murdoch R.W."/>
            <person name="Higgins S."/>
            <person name="Loffler F."/>
        </authorList>
    </citation>
    <scope>NUCLEOTIDE SEQUENCE</scope>
</reference>
<protein>
    <submittedName>
        <fullName evidence="1">Uncharacterized protein</fullName>
    </submittedName>
</protein>
<dbReference type="AlphaFoldDB" id="A0A644YA31"/>
<evidence type="ECO:0000313" key="1">
    <source>
        <dbReference type="EMBL" id="MPM24761.1"/>
    </source>
</evidence>
<accession>A0A644YA31</accession>
<sequence length="333" mass="37644">MLMPLSLVGDEHRAAGRAFRAGNLERGGGERIPPVRHAAQVEVFEQHDAVAKQRGMRRELVRIRANGLAVRAEQNQTLVIKVADGAFGELALAVQQDARRERPLHKVHGVQRRFRHREHNAFANEHVCGNRSDVLALFYKVKGRVHVRRRVGAGFEAREVVFFPVLHAVNRFQNGRFVAGIRRRFEQFAGDIVNFHKLQSNPIFGEANPIIRARAQKRKFLCSHAEMRVSKGRALWREYEGRALGFHILGLRPKPCQRDTSLWNPIWLETKVPAGRRVLVCVYSFRMAANGESFMARSAGYKPAASATMMEKPTAPKARYAGMMLLSPELTSS</sequence>
<comment type="caution">
    <text evidence="1">The sequence shown here is derived from an EMBL/GenBank/DDBJ whole genome shotgun (WGS) entry which is preliminary data.</text>
</comment>